<feature type="binding site" description="axial binding residue" evidence="9">
    <location>
        <position position="248"/>
    </location>
    <ligand>
        <name>heme c</name>
        <dbReference type="ChEBI" id="CHEBI:61717"/>
        <label>2</label>
    </ligand>
    <ligandPart>
        <name>Fe</name>
        <dbReference type="ChEBI" id="CHEBI:18248"/>
    </ligandPart>
</feature>
<feature type="binding site" description="covalent" evidence="8">
    <location>
        <position position="100"/>
    </location>
    <ligand>
        <name>heme c</name>
        <dbReference type="ChEBI" id="CHEBI:61717"/>
        <label>1</label>
    </ligand>
</feature>
<gene>
    <name evidence="12" type="primary">ccp</name>
    <name evidence="12" type="ORF">NCTC10295_00779</name>
</gene>
<dbReference type="GO" id="GO:0042597">
    <property type="term" value="C:periplasmic space"/>
    <property type="evidence" value="ECO:0007669"/>
    <property type="project" value="UniProtKB-SubCell"/>
</dbReference>
<dbReference type="PANTHER" id="PTHR30600:SF10">
    <property type="entry name" value="BLL6722 PROTEIN"/>
    <property type="match status" value="1"/>
</dbReference>
<feature type="binding site" description="covalent" evidence="8">
    <location>
        <position position="247"/>
    </location>
    <ligand>
        <name>heme c</name>
        <dbReference type="ChEBI" id="CHEBI:61717"/>
        <label>2</label>
    </ligand>
</feature>
<dbReference type="AlphaFoldDB" id="A0A378UF61"/>
<feature type="binding site" description="covalent" evidence="8">
    <location>
        <position position="103"/>
    </location>
    <ligand>
        <name>heme c</name>
        <dbReference type="ChEBI" id="CHEBI:61717"/>
        <label>1</label>
    </ligand>
</feature>
<dbReference type="InterPro" id="IPR026259">
    <property type="entry name" value="MauG/Cytc_peroxidase"/>
</dbReference>
<dbReference type="InterPro" id="IPR009056">
    <property type="entry name" value="Cyt_c-like_dom"/>
</dbReference>
<dbReference type="InterPro" id="IPR004852">
    <property type="entry name" value="Di-haem_cyt_c_peroxidsae"/>
</dbReference>
<sequence length="363" mass="40689">MIIVFIMFKLLTRSASVAALLLMGGCALLSSRCPLEETECLRRTYSRAPQYWPRPVIDEGVRWRELAPISTPQAADSPKVRLGKMLFHETRLSADNSIACRHCHLPAYGFAEPKKVSSGVGGRLGRRNSISLLHLSEPQHFFFWDGRARTLEQQVLMPISDPVEMDLSLSKVVPRLAESGYAPYFQTAFGRDIDLQGVADALAAYLRTLRPQPTRFDRFLLGEADALNDSELRGLHLFRTKARCLNCHSGPMMTDGLMHNLNQALPGRPAQDLGQYAHSGRLEDWGKFKTPSLRNLSRSKPWFHHGLFVNLRGIVAIYNNGMQFGIPANAPPEAYENRLDPLIKPLGLSPSERQDLTAFLEVL</sequence>
<dbReference type="Proteomes" id="UP000254651">
    <property type="component" value="Unassembled WGS sequence"/>
</dbReference>
<evidence type="ECO:0000256" key="4">
    <source>
        <dbReference type="ARBA" id="ARBA00022729"/>
    </source>
</evidence>
<keyword evidence="6 12" id="KW-0560">Oxidoreductase</keyword>
<organism evidence="12 13">
    <name type="scientific">Bergeriella denitrificans</name>
    <name type="common">Neisseria denitrificans</name>
    <dbReference type="NCBI Taxonomy" id="494"/>
    <lineage>
        <taxon>Bacteria</taxon>
        <taxon>Pseudomonadati</taxon>
        <taxon>Pseudomonadota</taxon>
        <taxon>Betaproteobacteria</taxon>
        <taxon>Neisseriales</taxon>
        <taxon>Neisseriaceae</taxon>
        <taxon>Bergeriella</taxon>
    </lineage>
</organism>
<evidence type="ECO:0000256" key="1">
    <source>
        <dbReference type="ARBA" id="ARBA00004418"/>
    </source>
</evidence>
<evidence type="ECO:0000259" key="11">
    <source>
        <dbReference type="PROSITE" id="PS51007"/>
    </source>
</evidence>
<evidence type="ECO:0000256" key="7">
    <source>
        <dbReference type="ARBA" id="ARBA00023004"/>
    </source>
</evidence>
<protein>
    <submittedName>
        <fullName evidence="12">Protein CcpR</fullName>
        <ecNumber evidence="12">1.11.1.5</ecNumber>
    </submittedName>
</protein>
<evidence type="ECO:0000256" key="6">
    <source>
        <dbReference type="ARBA" id="ARBA00023002"/>
    </source>
</evidence>
<keyword evidence="7 9" id="KW-0408">Iron</keyword>
<evidence type="ECO:0000313" key="12">
    <source>
        <dbReference type="EMBL" id="STZ76024.1"/>
    </source>
</evidence>
<dbReference type="EMBL" id="UGQS01000001">
    <property type="protein sequence ID" value="STZ76024.1"/>
    <property type="molecule type" value="Genomic_DNA"/>
</dbReference>
<dbReference type="InterPro" id="IPR036909">
    <property type="entry name" value="Cyt_c-like_dom_sf"/>
</dbReference>
<evidence type="ECO:0000256" key="3">
    <source>
        <dbReference type="ARBA" id="ARBA00022723"/>
    </source>
</evidence>
<evidence type="ECO:0000256" key="2">
    <source>
        <dbReference type="ARBA" id="ARBA00022617"/>
    </source>
</evidence>
<feature type="domain" description="Cytochrome c" evidence="11">
    <location>
        <begin position="229"/>
        <end position="363"/>
    </location>
</feature>
<keyword evidence="4 10" id="KW-0732">Signal</keyword>
<keyword evidence="2 8" id="KW-0349">Heme</keyword>
<feature type="binding site" description="covalent" evidence="8">
    <location>
        <position position="244"/>
    </location>
    <ligand>
        <name>heme c</name>
        <dbReference type="ChEBI" id="CHEBI:61717"/>
        <label>2</label>
    </ligand>
</feature>
<dbReference type="PANTHER" id="PTHR30600">
    <property type="entry name" value="CYTOCHROME C PEROXIDASE-RELATED"/>
    <property type="match status" value="1"/>
</dbReference>
<dbReference type="Pfam" id="PF03150">
    <property type="entry name" value="CCP_MauG"/>
    <property type="match status" value="1"/>
</dbReference>
<evidence type="ECO:0000256" key="10">
    <source>
        <dbReference type="SAM" id="SignalP"/>
    </source>
</evidence>
<feature type="binding site" description="axial binding residue" evidence="9">
    <location>
        <position position="104"/>
    </location>
    <ligand>
        <name>heme c</name>
        <dbReference type="ChEBI" id="CHEBI:61717"/>
        <label>1</label>
    </ligand>
    <ligandPart>
        <name>Fe</name>
        <dbReference type="ChEBI" id="CHEBI:18248"/>
    </ligandPart>
</feature>
<evidence type="ECO:0000256" key="5">
    <source>
        <dbReference type="ARBA" id="ARBA00022764"/>
    </source>
</evidence>
<dbReference type="Gene3D" id="1.10.760.10">
    <property type="entry name" value="Cytochrome c-like domain"/>
    <property type="match status" value="2"/>
</dbReference>
<dbReference type="InterPro" id="IPR051395">
    <property type="entry name" value="Cytochrome_c_Peroxidase/MauG"/>
</dbReference>
<dbReference type="GO" id="GO:0020037">
    <property type="term" value="F:heme binding"/>
    <property type="evidence" value="ECO:0007669"/>
    <property type="project" value="InterPro"/>
</dbReference>
<dbReference type="GO" id="GO:0046872">
    <property type="term" value="F:metal ion binding"/>
    <property type="evidence" value="ECO:0007669"/>
    <property type="project" value="UniProtKB-KW"/>
</dbReference>
<evidence type="ECO:0000256" key="8">
    <source>
        <dbReference type="PIRSR" id="PIRSR000294-1"/>
    </source>
</evidence>
<keyword evidence="3 9" id="KW-0479">Metal-binding</keyword>
<keyword evidence="13" id="KW-1185">Reference proteome</keyword>
<dbReference type="PIRSF" id="PIRSF000294">
    <property type="entry name" value="Cytochrome-c_peroxidase"/>
    <property type="match status" value="1"/>
</dbReference>
<dbReference type="SUPFAM" id="SSF46626">
    <property type="entry name" value="Cytochrome c"/>
    <property type="match status" value="2"/>
</dbReference>
<evidence type="ECO:0000256" key="9">
    <source>
        <dbReference type="PIRSR" id="PIRSR000294-2"/>
    </source>
</evidence>
<keyword evidence="12" id="KW-0575">Peroxidase</keyword>
<dbReference type="GO" id="GO:0004130">
    <property type="term" value="F:cytochrome-c peroxidase activity"/>
    <property type="evidence" value="ECO:0007669"/>
    <property type="project" value="UniProtKB-EC"/>
</dbReference>
<comment type="subcellular location">
    <subcellularLocation>
        <location evidence="1">Periplasm</location>
    </subcellularLocation>
</comment>
<evidence type="ECO:0000313" key="13">
    <source>
        <dbReference type="Proteomes" id="UP000254651"/>
    </source>
</evidence>
<dbReference type="GO" id="GO:0009055">
    <property type="term" value="F:electron transfer activity"/>
    <property type="evidence" value="ECO:0007669"/>
    <property type="project" value="InterPro"/>
</dbReference>
<comment type="PTM">
    <text evidence="8">Binds 2 heme groups per subunit.</text>
</comment>
<name>A0A378UF61_BERDE</name>
<feature type="chain" id="PRO_5016978727" evidence="10">
    <location>
        <begin position="19"/>
        <end position="363"/>
    </location>
</feature>
<dbReference type="EC" id="1.11.1.5" evidence="12"/>
<keyword evidence="5" id="KW-0574">Periplasm</keyword>
<accession>A0A378UF61</accession>
<reference evidence="12 13" key="1">
    <citation type="submission" date="2018-06" db="EMBL/GenBank/DDBJ databases">
        <authorList>
            <consortium name="Pathogen Informatics"/>
            <person name="Doyle S."/>
        </authorList>
    </citation>
    <scope>NUCLEOTIDE SEQUENCE [LARGE SCALE GENOMIC DNA]</scope>
    <source>
        <strain evidence="12 13">NCTC10295</strain>
    </source>
</reference>
<feature type="signal peptide" evidence="10">
    <location>
        <begin position="1"/>
        <end position="18"/>
    </location>
</feature>
<proteinExistence type="predicted"/>
<dbReference type="PROSITE" id="PS51007">
    <property type="entry name" value="CYTC"/>
    <property type="match status" value="1"/>
</dbReference>
<comment type="cofactor">
    <cofactor evidence="8">
        <name>heme</name>
        <dbReference type="ChEBI" id="CHEBI:30413"/>
    </cofactor>
    <text evidence="8">Binds 2 heme groups.</text>
</comment>